<dbReference type="EMBL" id="CM047740">
    <property type="protein sequence ID" value="KAJ0039573.1"/>
    <property type="molecule type" value="Genomic_DNA"/>
</dbReference>
<evidence type="ECO:0000313" key="1">
    <source>
        <dbReference type="EMBL" id="KAJ0039573.1"/>
    </source>
</evidence>
<name>A0ACC0YPZ5_9ROSI</name>
<gene>
    <name evidence="1" type="ORF">Pint_26845</name>
</gene>
<protein>
    <submittedName>
        <fullName evidence="1">Uncharacterized protein</fullName>
    </submittedName>
</protein>
<keyword evidence="2" id="KW-1185">Reference proteome</keyword>
<proteinExistence type="predicted"/>
<reference evidence="2" key="1">
    <citation type="journal article" date="2023" name="G3 (Bethesda)">
        <title>Genome assembly and association tests identify interacting loci associated with vigor, precocity, and sex in interspecific pistachio rootstocks.</title>
        <authorList>
            <person name="Palmer W."/>
            <person name="Jacygrad E."/>
            <person name="Sagayaradj S."/>
            <person name="Cavanaugh K."/>
            <person name="Han R."/>
            <person name="Bertier L."/>
            <person name="Beede B."/>
            <person name="Kafkas S."/>
            <person name="Golino D."/>
            <person name="Preece J."/>
            <person name="Michelmore R."/>
        </authorList>
    </citation>
    <scope>NUCLEOTIDE SEQUENCE [LARGE SCALE GENOMIC DNA]</scope>
</reference>
<dbReference type="Proteomes" id="UP001163603">
    <property type="component" value="Chromosome 5"/>
</dbReference>
<sequence length="538" mass="60364">MAMKTLSGSCSSDLSSLFIGAFYVTRTRFTSPEEVFSCRGIADSCVHESFNSRVDPSKLLSAEKKEAKSLLSLFLMQQGLSKAAAARTINKSDHFIDHLISRLHSAHKSRYLVGRELTTLEIRDTLNPYLQSLLEEHGDFMVDLVKNFRTAPIEGKPALPVCRSHSRLDPKKPKAVSHVSAPSPAADPCPQHSYLLELGMDLEQIKLATRRCPSFANYSLERKIKPLVEFLLDLGVAKSEIPKILVQRPHLCGHGISDMGVDKKQWAKVIFRSPGLLSHSMQKVQAVVNFLHELGLSGDSIGTVLTRFPRIVCYSVEDNLWPTAEYFKRLGVNVAIVVHRFPAILCCSIEGHLKLVTKFFYERGFSVEEVSYMVSRFPNLYGLSLTESLIPKWEFFLTIGYSKSELVKFPHYFGYSLEQRIRPRFALVKELGLKIGLNFMLTQPQCDFEKVLKMNRKNIPVDKVSSHTESKLDFNKFVGGIFECRPQRGDSVGKVLTHFPINVSCSVEDNLQLTALVLQTVGGECCHLSSQISSESLS</sequence>
<organism evidence="1 2">
    <name type="scientific">Pistacia integerrima</name>
    <dbReference type="NCBI Taxonomy" id="434235"/>
    <lineage>
        <taxon>Eukaryota</taxon>
        <taxon>Viridiplantae</taxon>
        <taxon>Streptophyta</taxon>
        <taxon>Embryophyta</taxon>
        <taxon>Tracheophyta</taxon>
        <taxon>Spermatophyta</taxon>
        <taxon>Magnoliopsida</taxon>
        <taxon>eudicotyledons</taxon>
        <taxon>Gunneridae</taxon>
        <taxon>Pentapetalae</taxon>
        <taxon>rosids</taxon>
        <taxon>malvids</taxon>
        <taxon>Sapindales</taxon>
        <taxon>Anacardiaceae</taxon>
        <taxon>Pistacia</taxon>
    </lineage>
</organism>
<comment type="caution">
    <text evidence="1">The sequence shown here is derived from an EMBL/GenBank/DDBJ whole genome shotgun (WGS) entry which is preliminary data.</text>
</comment>
<accession>A0ACC0YPZ5</accession>
<evidence type="ECO:0000313" key="2">
    <source>
        <dbReference type="Proteomes" id="UP001163603"/>
    </source>
</evidence>